<evidence type="ECO:0000313" key="2">
    <source>
        <dbReference type="EMBL" id="PYE38996.1"/>
    </source>
</evidence>
<evidence type="ECO:0000259" key="1">
    <source>
        <dbReference type="Pfam" id="PF12773"/>
    </source>
</evidence>
<dbReference type="AlphaFoldDB" id="A0A2V4UR33"/>
<keyword evidence="3" id="KW-1185">Reference proteome</keyword>
<organism evidence="2 3">
    <name type="scientific">Psychrobacter fozii</name>
    <dbReference type="NCBI Taxonomy" id="198480"/>
    <lineage>
        <taxon>Bacteria</taxon>
        <taxon>Pseudomonadati</taxon>
        <taxon>Pseudomonadota</taxon>
        <taxon>Gammaproteobacteria</taxon>
        <taxon>Moraxellales</taxon>
        <taxon>Moraxellaceae</taxon>
        <taxon>Psychrobacter</taxon>
    </lineage>
</organism>
<sequence length="126" mass="14214">MALINCPECTHKISDQSVTCTSCGLPTSKMRFSIKCPECSKSISNQSISCTNCGFPLIKSETSKDIPLSPEELKELKLLKELKEAGEHDEQGFFDNTTMFIISCIIIYFLAKEDIHKILQHVMVYF</sequence>
<gene>
    <name evidence="2" type="ORF">DFP82_105150</name>
</gene>
<reference evidence="2 3" key="1">
    <citation type="submission" date="2018-06" db="EMBL/GenBank/DDBJ databases">
        <title>Genomic Encyclopedia of Type Strains, Phase III (KMG-III): the genomes of soil and plant-associated and newly described type strains.</title>
        <authorList>
            <person name="Whitman W."/>
        </authorList>
    </citation>
    <scope>NUCLEOTIDE SEQUENCE [LARGE SCALE GENOMIC DNA]</scope>
    <source>
        <strain evidence="2 3">CECT 5889</strain>
    </source>
</reference>
<dbReference type="InterPro" id="IPR025874">
    <property type="entry name" value="DZR"/>
</dbReference>
<dbReference type="OrthoDB" id="9812349at2"/>
<accession>A0A2V4UR33</accession>
<comment type="caution">
    <text evidence="2">The sequence shown here is derived from an EMBL/GenBank/DDBJ whole genome shotgun (WGS) entry which is preliminary data.</text>
</comment>
<feature type="domain" description="DZANK-type" evidence="1">
    <location>
        <begin position="6"/>
        <end position="54"/>
    </location>
</feature>
<dbReference type="Proteomes" id="UP000247746">
    <property type="component" value="Unassembled WGS sequence"/>
</dbReference>
<proteinExistence type="predicted"/>
<dbReference type="RefSeq" id="WP_110923236.1">
    <property type="nucleotide sequence ID" value="NZ_QJSU01000005.1"/>
</dbReference>
<dbReference type="EMBL" id="QJSU01000005">
    <property type="protein sequence ID" value="PYE38996.1"/>
    <property type="molecule type" value="Genomic_DNA"/>
</dbReference>
<dbReference type="Pfam" id="PF12773">
    <property type="entry name" value="DZR"/>
    <property type="match status" value="1"/>
</dbReference>
<evidence type="ECO:0000313" key="3">
    <source>
        <dbReference type="Proteomes" id="UP000247746"/>
    </source>
</evidence>
<protein>
    <submittedName>
        <fullName evidence="2">Double zinc ribbon protein</fullName>
    </submittedName>
</protein>
<name>A0A2V4UR33_9GAMM</name>